<comment type="caution">
    <text evidence="2">The sequence shown here is derived from an EMBL/GenBank/DDBJ whole genome shotgun (WGS) entry which is preliminary data.</text>
</comment>
<organism evidence="2 3">
    <name type="scientific">Echinimonas agarilytica</name>
    <dbReference type="NCBI Taxonomy" id="1215918"/>
    <lineage>
        <taxon>Bacteria</taxon>
        <taxon>Pseudomonadati</taxon>
        <taxon>Pseudomonadota</taxon>
        <taxon>Gammaproteobacteria</taxon>
        <taxon>Alteromonadales</taxon>
        <taxon>Echinimonadaceae</taxon>
        <taxon>Echinimonas</taxon>
    </lineage>
</organism>
<accession>A0AA41W537</accession>
<dbReference type="AlphaFoldDB" id="A0AA41W537"/>
<dbReference type="EMBL" id="JAMQGP010000001">
    <property type="protein sequence ID" value="MCM2678662.1"/>
    <property type="molecule type" value="Genomic_DNA"/>
</dbReference>
<proteinExistence type="predicted"/>
<evidence type="ECO:0000313" key="2">
    <source>
        <dbReference type="EMBL" id="MCM2678662.1"/>
    </source>
</evidence>
<sequence>MKKLVLIAGIFAALMSAHCFAKKVMVIRYAQAPVHSFNSQLQEAEQGAQTWASDPKQAVIHFIGQPKENLTLLDSDLPEWVTVMAEMPQPNDVDAMIYHIEFDQKKRHPSVQFSDVKVAWRCKDHPDFDVSYCD</sequence>
<feature type="chain" id="PRO_5041339678" evidence="1">
    <location>
        <begin position="22"/>
        <end position="134"/>
    </location>
</feature>
<protein>
    <submittedName>
        <fullName evidence="2">Uncharacterized protein</fullName>
    </submittedName>
</protein>
<gene>
    <name evidence="2" type="ORF">NAF29_03120</name>
</gene>
<feature type="signal peptide" evidence="1">
    <location>
        <begin position="1"/>
        <end position="21"/>
    </location>
</feature>
<evidence type="ECO:0000313" key="3">
    <source>
        <dbReference type="Proteomes" id="UP001165393"/>
    </source>
</evidence>
<reference evidence="2 3" key="1">
    <citation type="journal article" date="2013" name="Antonie Van Leeuwenhoek">
        <title>Echinimonas agarilytica gen. nov., sp. nov., a new gammaproteobacterium isolated from the sea urchin Strongylocentrotus intermedius.</title>
        <authorList>
            <person name="Nedashkovskaya O.I."/>
            <person name="Stenkova A.M."/>
            <person name="Zhukova N.V."/>
            <person name="Van Trappen S."/>
            <person name="Lee J.S."/>
            <person name="Kim S.B."/>
        </authorList>
    </citation>
    <scope>NUCLEOTIDE SEQUENCE [LARGE SCALE GENOMIC DNA]</scope>
    <source>
        <strain evidence="2 3">KMM 6351</strain>
    </source>
</reference>
<name>A0AA41W537_9GAMM</name>
<evidence type="ECO:0000256" key="1">
    <source>
        <dbReference type="SAM" id="SignalP"/>
    </source>
</evidence>
<keyword evidence="3" id="KW-1185">Reference proteome</keyword>
<dbReference type="RefSeq" id="WP_251260023.1">
    <property type="nucleotide sequence ID" value="NZ_JAMQGP010000001.1"/>
</dbReference>
<keyword evidence="1" id="KW-0732">Signal</keyword>
<dbReference type="Proteomes" id="UP001165393">
    <property type="component" value="Unassembled WGS sequence"/>
</dbReference>